<dbReference type="RefSeq" id="WP_184129526.1">
    <property type="nucleotide sequence ID" value="NZ_JACHKT010000002.1"/>
</dbReference>
<evidence type="ECO:0000313" key="3">
    <source>
        <dbReference type="Proteomes" id="UP000524404"/>
    </source>
</evidence>
<protein>
    <recommendedName>
        <fullName evidence="4">DUF2490 domain-containing protein</fullName>
    </recommendedName>
</protein>
<accession>A0A841EEV3</accession>
<reference evidence="2 3" key="1">
    <citation type="submission" date="2020-08" db="EMBL/GenBank/DDBJ databases">
        <title>Functional genomics of gut bacteria from endangered species of beetles.</title>
        <authorList>
            <person name="Carlos-Shanley C."/>
        </authorList>
    </citation>
    <scope>NUCLEOTIDE SEQUENCE [LARGE SCALE GENOMIC DNA]</scope>
    <source>
        <strain evidence="2 3">S00070</strain>
    </source>
</reference>
<comment type="caution">
    <text evidence="2">The sequence shown here is derived from an EMBL/GenBank/DDBJ whole genome shotgun (WGS) entry which is preliminary data.</text>
</comment>
<sequence>MKKYVWGFAMIFLASFSSYAQNYPHYTLWSRFSIQKKISKYFDVNADFLYRRQNDFSKRNYNLFDSRYVEAYRISSVYRKGNWAVSFAPIVFNTYPLYGKIDDLKRPVRLEIRPVAYLEWTKVLSPKWTFRSRFGYEYRLFKRSDNTFGDEQARIRLRIQWRYNLNKNNILYVSEEPLLNIPPNLPANNFSQNQLILMLSHVFSPHFTTEIGYMWNHRQRASLVEFDEENAFHTHFIIRL</sequence>
<dbReference type="InterPro" id="IPR019619">
    <property type="entry name" value="DUF2490"/>
</dbReference>
<evidence type="ECO:0000256" key="1">
    <source>
        <dbReference type="SAM" id="SignalP"/>
    </source>
</evidence>
<evidence type="ECO:0008006" key="4">
    <source>
        <dbReference type="Google" id="ProtNLM"/>
    </source>
</evidence>
<proteinExistence type="predicted"/>
<dbReference type="Proteomes" id="UP000524404">
    <property type="component" value="Unassembled WGS sequence"/>
</dbReference>
<keyword evidence="1" id="KW-0732">Signal</keyword>
<organism evidence="2 3">
    <name type="scientific">Arcicella rosea</name>
    <dbReference type="NCBI Taxonomy" id="502909"/>
    <lineage>
        <taxon>Bacteria</taxon>
        <taxon>Pseudomonadati</taxon>
        <taxon>Bacteroidota</taxon>
        <taxon>Cytophagia</taxon>
        <taxon>Cytophagales</taxon>
        <taxon>Flectobacillaceae</taxon>
        <taxon>Arcicella</taxon>
    </lineage>
</organism>
<dbReference type="Pfam" id="PF10677">
    <property type="entry name" value="DUF2490"/>
    <property type="match status" value="1"/>
</dbReference>
<feature type="signal peptide" evidence="1">
    <location>
        <begin position="1"/>
        <end position="20"/>
    </location>
</feature>
<dbReference type="AlphaFoldDB" id="A0A841EEV3"/>
<evidence type="ECO:0000313" key="2">
    <source>
        <dbReference type="EMBL" id="MBB6001782.1"/>
    </source>
</evidence>
<feature type="chain" id="PRO_5032385417" description="DUF2490 domain-containing protein" evidence="1">
    <location>
        <begin position="21"/>
        <end position="240"/>
    </location>
</feature>
<name>A0A841EEV3_9BACT</name>
<keyword evidence="3" id="KW-1185">Reference proteome</keyword>
<dbReference type="EMBL" id="JACHKT010000002">
    <property type="protein sequence ID" value="MBB6001782.1"/>
    <property type="molecule type" value="Genomic_DNA"/>
</dbReference>
<gene>
    <name evidence="2" type="ORF">HNP25_000422</name>
</gene>